<sequence length="757" mass="84290">MAFQDLSEDTIRSISSFCDVSTVLAMGRTNRYLRRLTLEKLVWVDLVDNLRHKGFIDHLSLSEIQSQSQETLVALVKGLVNGPASWTPPKRSLTSFIARFIPWTSRQPQNRAEISSRFIIHSPVMLPETRWCSPRLLAGGEYILLTNRTLECWSVRHDKLVWSYEKNGPNSSVAVFGAEVVEGGGQVNIIICERLGTSRDRMSTSLLSDFYQSIHRFTDANVCGNIAYLLLVESGRHSEHSSILMDWQTGSRLKLAANDSATAIQVNLIPNYVLFVANNFSGTPELSLVNISALSRHWCHTTDHSTLDTLYMWEIETEVRENLALDTQSSSLLNRDLCTYESPVKEGTYKVHLQLPSHGRRHAMAYSYSLSLPNFGTQDGVIWRRTTAQPADHMSDFSGFSYSGHKLQFRPHYSAITHPGDPTQAAALEIFGYLDCVRISAYSGAITDTCWPKETRRGGIQFRVSCLRTVSNLRREEYEPSLAEAQAVRARHGRASKKGAKFRFEVVRLNKSKYRTATAAEILVLSQEPGEVGRRRPLVGGFLLRKSLRACHPVPTTEGVMVIFRRPKDVSYAPATARHRARGAAHLIAPKPVVSHGAAILVRNLGRRDSSIHQAQDRPLIMRAVGWRGREDVRLNVGGGADGATRRINCGWTICPPMLPPFAHGVIAGFSGVRLIDTGMSDLEQMQTSQGRLTDGKFLAFDLMSASLVHCAISHNAASSVINGLDAKFEDSAEHSEETGRIDCTLRLWISPRPVKS</sequence>
<organism evidence="1 2">
    <name type="scientific">Mycena maculata</name>
    <dbReference type="NCBI Taxonomy" id="230809"/>
    <lineage>
        <taxon>Eukaryota</taxon>
        <taxon>Fungi</taxon>
        <taxon>Dikarya</taxon>
        <taxon>Basidiomycota</taxon>
        <taxon>Agaricomycotina</taxon>
        <taxon>Agaricomycetes</taxon>
        <taxon>Agaricomycetidae</taxon>
        <taxon>Agaricales</taxon>
        <taxon>Marasmiineae</taxon>
        <taxon>Mycenaceae</taxon>
        <taxon>Mycena</taxon>
    </lineage>
</organism>
<evidence type="ECO:0000313" key="1">
    <source>
        <dbReference type="EMBL" id="KAJ7741981.1"/>
    </source>
</evidence>
<reference evidence="1" key="1">
    <citation type="submission" date="2023-03" db="EMBL/GenBank/DDBJ databases">
        <title>Massive genome expansion in bonnet fungi (Mycena s.s.) driven by repeated elements and novel gene families across ecological guilds.</title>
        <authorList>
            <consortium name="Lawrence Berkeley National Laboratory"/>
            <person name="Harder C.B."/>
            <person name="Miyauchi S."/>
            <person name="Viragh M."/>
            <person name="Kuo A."/>
            <person name="Thoen E."/>
            <person name="Andreopoulos B."/>
            <person name="Lu D."/>
            <person name="Skrede I."/>
            <person name="Drula E."/>
            <person name="Henrissat B."/>
            <person name="Morin E."/>
            <person name="Kohler A."/>
            <person name="Barry K."/>
            <person name="LaButti K."/>
            <person name="Morin E."/>
            <person name="Salamov A."/>
            <person name="Lipzen A."/>
            <person name="Mereny Z."/>
            <person name="Hegedus B."/>
            <person name="Baldrian P."/>
            <person name="Stursova M."/>
            <person name="Weitz H."/>
            <person name="Taylor A."/>
            <person name="Grigoriev I.V."/>
            <person name="Nagy L.G."/>
            <person name="Martin F."/>
            <person name="Kauserud H."/>
        </authorList>
    </citation>
    <scope>NUCLEOTIDE SEQUENCE</scope>
    <source>
        <strain evidence="1">CBHHK188m</strain>
    </source>
</reference>
<evidence type="ECO:0000313" key="2">
    <source>
        <dbReference type="Proteomes" id="UP001215280"/>
    </source>
</evidence>
<gene>
    <name evidence="1" type="ORF">DFH07DRAFT_943437</name>
</gene>
<dbReference type="Proteomes" id="UP001215280">
    <property type="component" value="Unassembled WGS sequence"/>
</dbReference>
<protein>
    <recommendedName>
        <fullName evidence="3">F-box domain-containing protein</fullName>
    </recommendedName>
</protein>
<dbReference type="EMBL" id="JARJLG010000120">
    <property type="protein sequence ID" value="KAJ7741981.1"/>
    <property type="molecule type" value="Genomic_DNA"/>
</dbReference>
<keyword evidence="2" id="KW-1185">Reference proteome</keyword>
<proteinExistence type="predicted"/>
<comment type="caution">
    <text evidence="1">The sequence shown here is derived from an EMBL/GenBank/DDBJ whole genome shotgun (WGS) entry which is preliminary data.</text>
</comment>
<evidence type="ECO:0008006" key="3">
    <source>
        <dbReference type="Google" id="ProtNLM"/>
    </source>
</evidence>
<dbReference type="AlphaFoldDB" id="A0AAD7IFL2"/>
<name>A0AAD7IFL2_9AGAR</name>
<accession>A0AAD7IFL2</accession>